<dbReference type="PANTHER" id="PTHR43833:SF7">
    <property type="entry name" value="KTR SYSTEM POTASSIUM UPTAKE PROTEIN C"/>
    <property type="match status" value="1"/>
</dbReference>
<dbReference type="Gene3D" id="3.40.50.720">
    <property type="entry name" value="NAD(P)-binding Rossmann-like Domain"/>
    <property type="match status" value="1"/>
</dbReference>
<organism evidence="3 4">
    <name type="scientific">Sutcliffiella horikoshii</name>
    <dbReference type="NCBI Taxonomy" id="79883"/>
    <lineage>
        <taxon>Bacteria</taxon>
        <taxon>Bacillati</taxon>
        <taxon>Bacillota</taxon>
        <taxon>Bacilli</taxon>
        <taxon>Bacillales</taxon>
        <taxon>Bacillaceae</taxon>
        <taxon>Sutcliffiella</taxon>
    </lineage>
</organism>
<evidence type="ECO:0000313" key="3">
    <source>
        <dbReference type="EMBL" id="TYS68549.1"/>
    </source>
</evidence>
<dbReference type="InterPro" id="IPR006037">
    <property type="entry name" value="RCK_C"/>
</dbReference>
<name>A0A5D4SZZ5_9BACI</name>
<dbReference type="GO" id="GO:0006813">
    <property type="term" value="P:potassium ion transport"/>
    <property type="evidence" value="ECO:0007669"/>
    <property type="project" value="InterPro"/>
</dbReference>
<dbReference type="PROSITE" id="PS51201">
    <property type="entry name" value="RCK_N"/>
    <property type="match status" value="1"/>
</dbReference>
<dbReference type="AlphaFoldDB" id="A0A5D4SZZ5"/>
<dbReference type="Pfam" id="PF02254">
    <property type="entry name" value="TrkA_N"/>
    <property type="match status" value="1"/>
</dbReference>
<dbReference type="GO" id="GO:0008324">
    <property type="term" value="F:monoatomic cation transmembrane transporter activity"/>
    <property type="evidence" value="ECO:0007669"/>
    <property type="project" value="InterPro"/>
</dbReference>
<evidence type="ECO:0000259" key="1">
    <source>
        <dbReference type="PROSITE" id="PS51201"/>
    </source>
</evidence>
<dbReference type="PANTHER" id="PTHR43833">
    <property type="entry name" value="POTASSIUM CHANNEL PROTEIN 2-RELATED-RELATED"/>
    <property type="match status" value="1"/>
</dbReference>
<dbReference type="Pfam" id="PF02080">
    <property type="entry name" value="TrkA_C"/>
    <property type="match status" value="1"/>
</dbReference>
<sequence>MGEAALKKKEFAVIGLGRFGGSMVQALSDEGVEVLAIDNDEEKVNQFANIASHAVVGDTTDEAVLKSIGIRNFDHVIVAIGDNIQASILTTLILKELGVKHITVKATNDYHEKVLSRIGADQVVHPERDMGRRIAHNIVSNNVLDYLELSDEHSIVEIVASRRLDGNTLIDLDIRAKYGINIVAIKRGRDIIVSPQATDAIRQGDILIVIGADTDITRFEKNVVEE</sequence>
<dbReference type="Gene3D" id="3.30.70.1450">
    <property type="entry name" value="Regulator of K+ conductance, C-terminal domain"/>
    <property type="match status" value="1"/>
</dbReference>
<dbReference type="Proteomes" id="UP000324517">
    <property type="component" value="Unassembled WGS sequence"/>
</dbReference>
<feature type="domain" description="RCK C-terminal" evidence="2">
    <location>
        <begin position="141"/>
        <end position="225"/>
    </location>
</feature>
<dbReference type="InterPro" id="IPR003148">
    <property type="entry name" value="RCK_N"/>
</dbReference>
<dbReference type="InterPro" id="IPR036721">
    <property type="entry name" value="RCK_C_sf"/>
</dbReference>
<dbReference type="PROSITE" id="PS51202">
    <property type="entry name" value="RCK_C"/>
    <property type="match status" value="1"/>
</dbReference>
<protein>
    <submittedName>
        <fullName evidence="3">TrkA family potassium uptake protein</fullName>
    </submittedName>
</protein>
<proteinExistence type="predicted"/>
<gene>
    <name evidence="3" type="ORF">FZC75_17815</name>
</gene>
<dbReference type="SUPFAM" id="SSF116726">
    <property type="entry name" value="TrkA C-terminal domain-like"/>
    <property type="match status" value="1"/>
</dbReference>
<evidence type="ECO:0000313" key="4">
    <source>
        <dbReference type="Proteomes" id="UP000324517"/>
    </source>
</evidence>
<evidence type="ECO:0000259" key="2">
    <source>
        <dbReference type="PROSITE" id="PS51202"/>
    </source>
</evidence>
<dbReference type="SUPFAM" id="SSF51735">
    <property type="entry name" value="NAD(P)-binding Rossmann-fold domains"/>
    <property type="match status" value="1"/>
</dbReference>
<dbReference type="InterPro" id="IPR050721">
    <property type="entry name" value="Trk_Ktr_HKT_K-transport"/>
</dbReference>
<dbReference type="EMBL" id="VTET01000010">
    <property type="protein sequence ID" value="TYS68549.1"/>
    <property type="molecule type" value="Genomic_DNA"/>
</dbReference>
<dbReference type="InterPro" id="IPR036291">
    <property type="entry name" value="NAD(P)-bd_dom_sf"/>
</dbReference>
<comment type="caution">
    <text evidence="3">The sequence shown here is derived from an EMBL/GenBank/DDBJ whole genome shotgun (WGS) entry which is preliminary data.</text>
</comment>
<reference evidence="3 4" key="1">
    <citation type="submission" date="2019-08" db="EMBL/GenBank/DDBJ databases">
        <title>Bacillus genomes from the desert of Cuatro Cienegas, Coahuila.</title>
        <authorList>
            <person name="Olmedo-Alvarez G."/>
        </authorList>
    </citation>
    <scope>NUCLEOTIDE SEQUENCE [LARGE SCALE GENOMIC DNA]</scope>
    <source>
        <strain evidence="3 4">CH98b_3T</strain>
    </source>
</reference>
<dbReference type="OrthoDB" id="9776294at2"/>
<dbReference type="RefSeq" id="WP_087942033.1">
    <property type="nucleotide sequence ID" value="NZ_CP082918.1"/>
</dbReference>
<accession>A0A5D4SZZ5</accession>
<feature type="domain" description="RCK N-terminal" evidence="1">
    <location>
        <begin position="8"/>
        <end position="124"/>
    </location>
</feature>